<dbReference type="EMBL" id="GG666566">
    <property type="protein sequence ID" value="EEN54325.1"/>
    <property type="molecule type" value="Genomic_DNA"/>
</dbReference>
<dbReference type="Gene3D" id="1.25.40.10">
    <property type="entry name" value="Tetratricopeptide repeat domain"/>
    <property type="match status" value="1"/>
</dbReference>
<dbReference type="SMART" id="SM00028">
    <property type="entry name" value="TPR"/>
    <property type="match status" value="1"/>
</dbReference>
<keyword evidence="1" id="KW-0802">TPR repeat</keyword>
<name>C3YZQ4_BRAFL</name>
<keyword evidence="2" id="KW-0732">Signal</keyword>
<accession>C3YZQ4</accession>
<dbReference type="Pfam" id="PF00515">
    <property type="entry name" value="TPR_1"/>
    <property type="match status" value="1"/>
</dbReference>
<proteinExistence type="predicted"/>
<dbReference type="PROSITE" id="PS50293">
    <property type="entry name" value="TPR_REGION"/>
    <property type="match status" value="1"/>
</dbReference>
<dbReference type="SUPFAM" id="SSF48452">
    <property type="entry name" value="TPR-like"/>
    <property type="match status" value="1"/>
</dbReference>
<organism>
    <name type="scientific">Branchiostoma floridae</name>
    <name type="common">Florida lancelet</name>
    <name type="synonym">Amphioxus</name>
    <dbReference type="NCBI Taxonomy" id="7739"/>
    <lineage>
        <taxon>Eukaryota</taxon>
        <taxon>Metazoa</taxon>
        <taxon>Chordata</taxon>
        <taxon>Cephalochordata</taxon>
        <taxon>Leptocardii</taxon>
        <taxon>Amphioxiformes</taxon>
        <taxon>Branchiostomatidae</taxon>
        <taxon>Branchiostoma</taxon>
    </lineage>
</organism>
<protein>
    <submittedName>
        <fullName evidence="3">Uncharacterized protein</fullName>
    </submittedName>
</protein>
<dbReference type="InterPro" id="IPR011990">
    <property type="entry name" value="TPR-like_helical_dom_sf"/>
</dbReference>
<dbReference type="PROSITE" id="PS50005">
    <property type="entry name" value="TPR"/>
    <property type="match status" value="1"/>
</dbReference>
<feature type="repeat" description="TPR" evidence="1">
    <location>
        <begin position="146"/>
        <end position="179"/>
    </location>
</feature>
<feature type="chain" id="PRO_5002934015" evidence="2">
    <location>
        <begin position="18"/>
        <end position="240"/>
    </location>
</feature>
<dbReference type="AlphaFoldDB" id="C3YZQ4"/>
<reference evidence="3" key="1">
    <citation type="journal article" date="2008" name="Nature">
        <title>The amphioxus genome and the evolution of the chordate karyotype.</title>
        <authorList>
            <consortium name="US DOE Joint Genome Institute (JGI-PGF)"/>
            <person name="Putnam N.H."/>
            <person name="Butts T."/>
            <person name="Ferrier D.E.K."/>
            <person name="Furlong R.F."/>
            <person name="Hellsten U."/>
            <person name="Kawashima T."/>
            <person name="Robinson-Rechavi M."/>
            <person name="Shoguchi E."/>
            <person name="Terry A."/>
            <person name="Yu J.-K."/>
            <person name="Benito-Gutierrez E.L."/>
            <person name="Dubchak I."/>
            <person name="Garcia-Fernandez J."/>
            <person name="Gibson-Brown J.J."/>
            <person name="Grigoriev I.V."/>
            <person name="Horton A.C."/>
            <person name="de Jong P.J."/>
            <person name="Jurka J."/>
            <person name="Kapitonov V.V."/>
            <person name="Kohara Y."/>
            <person name="Kuroki Y."/>
            <person name="Lindquist E."/>
            <person name="Lucas S."/>
            <person name="Osoegawa K."/>
            <person name="Pennacchio L.A."/>
            <person name="Salamov A.A."/>
            <person name="Satou Y."/>
            <person name="Sauka-Spengler T."/>
            <person name="Schmutz J."/>
            <person name="Shin-I T."/>
            <person name="Toyoda A."/>
            <person name="Bronner-Fraser M."/>
            <person name="Fujiyama A."/>
            <person name="Holland L.Z."/>
            <person name="Holland P.W.H."/>
            <person name="Satoh N."/>
            <person name="Rokhsar D.S."/>
        </authorList>
    </citation>
    <scope>NUCLEOTIDE SEQUENCE [LARGE SCALE GENOMIC DNA]</scope>
    <source>
        <strain evidence="3">S238N-H82</strain>
        <tissue evidence="3">Testes</tissue>
    </source>
</reference>
<dbReference type="InterPro" id="IPR019734">
    <property type="entry name" value="TPR_rpt"/>
</dbReference>
<evidence type="ECO:0000256" key="2">
    <source>
        <dbReference type="SAM" id="SignalP"/>
    </source>
</evidence>
<dbReference type="InParanoid" id="C3YZQ4"/>
<sequence>MVLRLLLCFLLPVSLYAARDAGYYSAIVRVERLLLAERKMVEKPSILVDLPDKDDLEMSAFALVRLQVVYSLDISSLVFGQVVMTVTSPHKGPQWIAITDVEPTLTLDLTDTMFIGDVAVKQNHFEDAISWYNFNLNSANGPAEKAKVLSRIAIAHSKLKQHERALAIYEEALQLDPDNQILYADYDDAKLLAANDDTPTEEIPAEWIAQRDKSQHLCRLDVLQVQFQFNYVISVDVLYS</sequence>
<feature type="signal peptide" evidence="2">
    <location>
        <begin position="1"/>
        <end position="17"/>
    </location>
</feature>
<evidence type="ECO:0000313" key="3">
    <source>
        <dbReference type="EMBL" id="EEN54325.1"/>
    </source>
</evidence>
<gene>
    <name evidence="3" type="ORF">BRAFLDRAFT_69668</name>
</gene>
<evidence type="ECO:0000256" key="1">
    <source>
        <dbReference type="PROSITE-ProRule" id="PRU00339"/>
    </source>
</evidence>